<accession>A0A1M6E5Q3</accession>
<sequence length="238" mass="25829">MTRCPAASRTGDRGARVGAVTRTTESLTPELYEYLVAQGAPLDDVLADLVEETARLFPASKGMQIGPEQGTFTTLLTRISGARSAVEIGTFTGYSSICLARGLPEDGTLLALDVSDEWTSVARRYWERAGVSDKVELRLGPALESLRALPAEPRFDLAFIDADKEGYIGYWEELVPRMRPGGILLADNTLSHGRVVDASETSDHVQGIRDFNAHLVADDRVTQVLLPIGDGLTLARKK</sequence>
<dbReference type="InterPro" id="IPR002935">
    <property type="entry name" value="SAM_O-MeTrfase"/>
</dbReference>
<dbReference type="InterPro" id="IPR029063">
    <property type="entry name" value="SAM-dependent_MTases_sf"/>
</dbReference>
<protein>
    <submittedName>
        <fullName evidence="4">Caffeoyl-CoA O-methyltransferase</fullName>
    </submittedName>
</protein>
<evidence type="ECO:0000313" key="4">
    <source>
        <dbReference type="EMBL" id="SHI80874.1"/>
    </source>
</evidence>
<keyword evidence="3" id="KW-0949">S-adenosyl-L-methionine</keyword>
<dbReference type="Gene3D" id="3.40.50.150">
    <property type="entry name" value="Vaccinia Virus protein VP39"/>
    <property type="match status" value="1"/>
</dbReference>
<dbReference type="EMBL" id="FQZK01000002">
    <property type="protein sequence ID" value="SHI80874.1"/>
    <property type="molecule type" value="Genomic_DNA"/>
</dbReference>
<evidence type="ECO:0000256" key="1">
    <source>
        <dbReference type="ARBA" id="ARBA00022603"/>
    </source>
</evidence>
<proteinExistence type="predicted"/>
<dbReference type="PANTHER" id="PTHR10509:SF14">
    <property type="entry name" value="CAFFEOYL-COA O-METHYLTRANSFERASE 3-RELATED"/>
    <property type="match status" value="1"/>
</dbReference>
<dbReference type="GO" id="GO:0008171">
    <property type="term" value="F:O-methyltransferase activity"/>
    <property type="evidence" value="ECO:0007669"/>
    <property type="project" value="InterPro"/>
</dbReference>
<dbReference type="PROSITE" id="PS51682">
    <property type="entry name" value="SAM_OMT_I"/>
    <property type="match status" value="1"/>
</dbReference>
<dbReference type="AlphaFoldDB" id="A0A1M6E5Q3"/>
<dbReference type="SUPFAM" id="SSF53335">
    <property type="entry name" value="S-adenosyl-L-methionine-dependent methyltransferases"/>
    <property type="match status" value="1"/>
</dbReference>
<reference evidence="4 5" key="1">
    <citation type="submission" date="2016-11" db="EMBL/GenBank/DDBJ databases">
        <authorList>
            <person name="Jaros S."/>
            <person name="Januszkiewicz K."/>
            <person name="Wedrychowicz H."/>
        </authorList>
    </citation>
    <scope>NUCLEOTIDE SEQUENCE [LARGE SCALE GENOMIC DNA]</scope>
    <source>
        <strain evidence="4 5">CGMCC 4.5723</strain>
    </source>
</reference>
<evidence type="ECO:0000313" key="5">
    <source>
        <dbReference type="Proteomes" id="UP000184452"/>
    </source>
</evidence>
<dbReference type="Proteomes" id="UP000184452">
    <property type="component" value="Unassembled WGS sequence"/>
</dbReference>
<evidence type="ECO:0000256" key="3">
    <source>
        <dbReference type="ARBA" id="ARBA00022691"/>
    </source>
</evidence>
<gene>
    <name evidence="4" type="ORF">SAMN05421803_102165</name>
</gene>
<organism evidence="4 5">
    <name type="scientific">Nocardiopsis flavescens</name>
    <dbReference type="NCBI Taxonomy" id="758803"/>
    <lineage>
        <taxon>Bacteria</taxon>
        <taxon>Bacillati</taxon>
        <taxon>Actinomycetota</taxon>
        <taxon>Actinomycetes</taxon>
        <taxon>Streptosporangiales</taxon>
        <taxon>Nocardiopsidaceae</taxon>
        <taxon>Nocardiopsis</taxon>
    </lineage>
</organism>
<name>A0A1M6E5Q3_9ACTN</name>
<dbReference type="STRING" id="758803.SAMN05421803_102165"/>
<dbReference type="GO" id="GO:0008757">
    <property type="term" value="F:S-adenosylmethionine-dependent methyltransferase activity"/>
    <property type="evidence" value="ECO:0007669"/>
    <property type="project" value="TreeGrafter"/>
</dbReference>
<dbReference type="PANTHER" id="PTHR10509">
    <property type="entry name" value="O-METHYLTRANSFERASE-RELATED"/>
    <property type="match status" value="1"/>
</dbReference>
<keyword evidence="5" id="KW-1185">Reference proteome</keyword>
<dbReference type="Pfam" id="PF01596">
    <property type="entry name" value="Methyltransf_3"/>
    <property type="match status" value="1"/>
</dbReference>
<dbReference type="GO" id="GO:0032259">
    <property type="term" value="P:methylation"/>
    <property type="evidence" value="ECO:0007669"/>
    <property type="project" value="UniProtKB-KW"/>
</dbReference>
<dbReference type="InterPro" id="IPR050362">
    <property type="entry name" value="Cation-dep_OMT"/>
</dbReference>
<keyword evidence="1 4" id="KW-0489">Methyltransferase</keyword>
<keyword evidence="2 4" id="KW-0808">Transferase</keyword>
<evidence type="ECO:0000256" key="2">
    <source>
        <dbReference type="ARBA" id="ARBA00022679"/>
    </source>
</evidence>